<dbReference type="CDD" id="cd00833">
    <property type="entry name" value="PKS"/>
    <property type="match status" value="1"/>
</dbReference>
<dbReference type="Pfam" id="PF00698">
    <property type="entry name" value="Acyl_transf_1"/>
    <property type="match status" value="1"/>
</dbReference>
<dbReference type="InterPro" id="IPR050091">
    <property type="entry name" value="PKS_NRPS_Biosynth_Enz"/>
</dbReference>
<dbReference type="Proteomes" id="UP001186944">
    <property type="component" value="Unassembled WGS sequence"/>
</dbReference>
<evidence type="ECO:0000259" key="14">
    <source>
        <dbReference type="PROSITE" id="PS52004"/>
    </source>
</evidence>
<evidence type="ECO:0000256" key="10">
    <source>
        <dbReference type="ARBA" id="ARBA00023098"/>
    </source>
</evidence>
<dbReference type="GO" id="GO:0006633">
    <property type="term" value="P:fatty acid biosynthetic process"/>
    <property type="evidence" value="ECO:0007669"/>
    <property type="project" value="UniProtKB-KW"/>
</dbReference>
<evidence type="ECO:0000256" key="5">
    <source>
        <dbReference type="ARBA" id="ARBA00022801"/>
    </source>
</evidence>
<dbReference type="EMBL" id="VSWD01000010">
    <property type="protein sequence ID" value="KAK3091059.1"/>
    <property type="molecule type" value="Genomic_DNA"/>
</dbReference>
<evidence type="ECO:0000313" key="16">
    <source>
        <dbReference type="Proteomes" id="UP001186944"/>
    </source>
</evidence>
<evidence type="ECO:0000256" key="11">
    <source>
        <dbReference type="ARBA" id="ARBA00023160"/>
    </source>
</evidence>
<dbReference type="GO" id="GO:0004312">
    <property type="term" value="F:fatty acid synthase activity"/>
    <property type="evidence" value="ECO:0007669"/>
    <property type="project" value="UniProtKB-EC"/>
</dbReference>
<evidence type="ECO:0000256" key="3">
    <source>
        <dbReference type="ARBA" id="ARBA00022450"/>
    </source>
</evidence>
<evidence type="ECO:0000256" key="6">
    <source>
        <dbReference type="ARBA" id="ARBA00022832"/>
    </source>
</evidence>
<dbReference type="InterPro" id="IPR016035">
    <property type="entry name" value="Acyl_Trfase/lysoPLipase"/>
</dbReference>
<dbReference type="InterPro" id="IPR014031">
    <property type="entry name" value="Ketoacyl_synth_C"/>
</dbReference>
<keyword evidence="4" id="KW-0444">Lipid biosynthesis</keyword>
<dbReference type="SUPFAM" id="SSF52151">
    <property type="entry name" value="FabD/lysophospholipase-like"/>
    <property type="match status" value="1"/>
</dbReference>
<keyword evidence="10" id="KW-0443">Lipid metabolism</keyword>
<dbReference type="Pfam" id="PF00109">
    <property type="entry name" value="ketoacyl-synt"/>
    <property type="match status" value="1"/>
</dbReference>
<dbReference type="EC" id="2.3.1.85" evidence="1"/>
<evidence type="ECO:0000256" key="12">
    <source>
        <dbReference type="ARBA" id="ARBA00023268"/>
    </source>
</evidence>
<dbReference type="Gene3D" id="3.30.70.3290">
    <property type="match status" value="1"/>
</dbReference>
<keyword evidence="6" id="KW-0276">Fatty acid metabolism</keyword>
<dbReference type="SUPFAM" id="SSF53901">
    <property type="entry name" value="Thiolase-like"/>
    <property type="match status" value="2"/>
</dbReference>
<evidence type="ECO:0000256" key="2">
    <source>
        <dbReference type="ARBA" id="ARBA00018769"/>
    </source>
</evidence>
<feature type="domain" description="Ketosynthase family 3 (KS3)" evidence="14">
    <location>
        <begin position="21"/>
        <end position="422"/>
    </location>
</feature>
<evidence type="ECO:0000256" key="8">
    <source>
        <dbReference type="ARBA" id="ARBA00023002"/>
    </source>
</evidence>
<keyword evidence="7" id="KW-0521">NADP</keyword>
<keyword evidence="9" id="KW-0520">NAD</keyword>
<evidence type="ECO:0000256" key="9">
    <source>
        <dbReference type="ARBA" id="ARBA00023027"/>
    </source>
</evidence>
<dbReference type="GO" id="GO:0016787">
    <property type="term" value="F:hydrolase activity"/>
    <property type="evidence" value="ECO:0007669"/>
    <property type="project" value="UniProtKB-KW"/>
</dbReference>
<keyword evidence="5" id="KW-0378">Hydrolase</keyword>
<dbReference type="PROSITE" id="PS52004">
    <property type="entry name" value="KS3_2"/>
    <property type="match status" value="1"/>
</dbReference>
<dbReference type="GO" id="GO:0016491">
    <property type="term" value="F:oxidoreductase activity"/>
    <property type="evidence" value="ECO:0007669"/>
    <property type="project" value="UniProtKB-KW"/>
</dbReference>
<dbReference type="Pfam" id="PF02801">
    <property type="entry name" value="Ketoacyl-synt_C"/>
    <property type="match status" value="1"/>
</dbReference>
<comment type="catalytic activity">
    <reaction evidence="13">
        <text>acetyl-CoA + n malonyl-CoA + 2n NADPH + 2n H(+) = a long-chain fatty acid + (n+1) CoA + n CO2 + 2n NADP(+).</text>
        <dbReference type="EC" id="2.3.1.85"/>
    </reaction>
</comment>
<name>A0AA89BU94_PINIB</name>
<dbReference type="InterPro" id="IPR001227">
    <property type="entry name" value="Ac_transferase_dom_sf"/>
</dbReference>
<accession>A0AA89BU94</accession>
<gene>
    <name evidence="15" type="ORF">FSP39_016810</name>
</gene>
<dbReference type="InterPro" id="IPR016039">
    <property type="entry name" value="Thiolase-like"/>
</dbReference>
<dbReference type="Pfam" id="PF16197">
    <property type="entry name" value="KAsynt_C_assoc"/>
    <property type="match status" value="1"/>
</dbReference>
<dbReference type="Gene3D" id="3.40.366.10">
    <property type="entry name" value="Malonyl-Coenzyme A Acyl Carrier Protein, domain 2"/>
    <property type="match status" value="1"/>
</dbReference>
<keyword evidence="12" id="KW-0511">Multifunctional enzyme</keyword>
<keyword evidence="16" id="KW-1185">Reference proteome</keyword>
<dbReference type="InterPro" id="IPR016036">
    <property type="entry name" value="Malonyl_transacylase_ACP-bd"/>
</dbReference>
<organism evidence="15 16">
    <name type="scientific">Pinctada imbricata</name>
    <name type="common">Atlantic pearl-oyster</name>
    <name type="synonym">Pinctada martensii</name>
    <dbReference type="NCBI Taxonomy" id="66713"/>
    <lineage>
        <taxon>Eukaryota</taxon>
        <taxon>Metazoa</taxon>
        <taxon>Spiralia</taxon>
        <taxon>Lophotrochozoa</taxon>
        <taxon>Mollusca</taxon>
        <taxon>Bivalvia</taxon>
        <taxon>Autobranchia</taxon>
        <taxon>Pteriomorphia</taxon>
        <taxon>Pterioida</taxon>
        <taxon>Pterioidea</taxon>
        <taxon>Pteriidae</taxon>
        <taxon>Pinctada</taxon>
    </lineage>
</organism>
<dbReference type="SUPFAM" id="SSF55048">
    <property type="entry name" value="Probable ACP-binding domain of malonyl-CoA ACP transacylase"/>
    <property type="match status" value="1"/>
</dbReference>
<dbReference type="Gene3D" id="3.40.47.10">
    <property type="match status" value="1"/>
</dbReference>
<evidence type="ECO:0000313" key="15">
    <source>
        <dbReference type="EMBL" id="KAK3091059.1"/>
    </source>
</evidence>
<comment type="caution">
    <text evidence="15">The sequence shown here is derived from an EMBL/GenBank/DDBJ whole genome shotgun (WGS) entry which is preliminary data.</text>
</comment>
<protein>
    <recommendedName>
        <fullName evidence="2">Fatty acid synthase</fullName>
        <ecNumber evidence="1">2.3.1.85</ecNumber>
    </recommendedName>
</protein>
<evidence type="ECO:0000256" key="1">
    <source>
        <dbReference type="ARBA" id="ARBA00012873"/>
    </source>
</evidence>
<keyword evidence="8" id="KW-0560">Oxidoreductase</keyword>
<dbReference type="PANTHER" id="PTHR43775">
    <property type="entry name" value="FATTY ACID SYNTHASE"/>
    <property type="match status" value="1"/>
</dbReference>
<dbReference type="SMART" id="SM00827">
    <property type="entry name" value="PKS_AT"/>
    <property type="match status" value="1"/>
</dbReference>
<dbReference type="Gene3D" id="3.10.129.110">
    <property type="entry name" value="Polyketide synthase dehydratase"/>
    <property type="match status" value="1"/>
</dbReference>
<evidence type="ECO:0000256" key="4">
    <source>
        <dbReference type="ARBA" id="ARBA00022516"/>
    </source>
</evidence>
<dbReference type="InterPro" id="IPR020841">
    <property type="entry name" value="PKS_Beta-ketoAc_synthase_dom"/>
</dbReference>
<evidence type="ECO:0000256" key="13">
    <source>
        <dbReference type="ARBA" id="ARBA00044883"/>
    </source>
</evidence>
<dbReference type="AlphaFoldDB" id="A0AA89BU94"/>
<keyword evidence="3" id="KW-0596">Phosphopantetheine</keyword>
<evidence type="ECO:0000256" key="7">
    <source>
        <dbReference type="ARBA" id="ARBA00022857"/>
    </source>
</evidence>
<reference evidence="15" key="1">
    <citation type="submission" date="2019-08" db="EMBL/GenBank/DDBJ databases">
        <title>The improved chromosome-level genome for the pearl oyster Pinctada fucata martensii using PacBio sequencing and Hi-C.</title>
        <authorList>
            <person name="Zheng Z."/>
        </authorList>
    </citation>
    <scope>NUCLEOTIDE SEQUENCE</scope>
    <source>
        <strain evidence="15">ZZ-2019</strain>
        <tissue evidence="15">Adductor muscle</tissue>
    </source>
</reference>
<dbReference type="SMART" id="SM00825">
    <property type="entry name" value="PKS_KS"/>
    <property type="match status" value="1"/>
</dbReference>
<dbReference type="InterPro" id="IPR042104">
    <property type="entry name" value="PKS_dehydratase_sf"/>
</dbReference>
<keyword evidence="11" id="KW-0275">Fatty acid biosynthesis</keyword>
<proteinExistence type="predicted"/>
<dbReference type="PANTHER" id="PTHR43775:SF7">
    <property type="entry name" value="FATTY ACID SYNTHASE"/>
    <property type="match status" value="1"/>
</dbReference>
<dbReference type="InterPro" id="IPR014043">
    <property type="entry name" value="Acyl_transferase_dom"/>
</dbReference>
<dbReference type="InterPro" id="IPR014030">
    <property type="entry name" value="Ketoacyl_synth_N"/>
</dbReference>
<sequence length="926" mass="101820">MSIHTPEETQNSEIRLRPPEKDDIVISGISCRLPESDNMEELRHHLLRGEDMVTETDRRWEPGYSSLPTHTGTIRDLTRFDTSYFGIPPKVAEVMDPQLRIMLELTQEALVDGGLLAQDLRGSRTGVFIGCGFSEAYEGFSTDPEHVKGYAPLGGTASMFANRISYSFDLKGPSYALRNGDGSSLLAVDRAVMSIRAGNCDSAIVGGCNLCLKPAASLQALDMNILSPDGRCRCYDENANGVCRSEGVVILLLQKRHAAKRVYARILHSKAMTFHESLYPPYLSHKTFLQEVYHEVGISPSDVGYVETSSSCTTDGDSEELRALADVMCKGRKSPLLIGSVKSNIGHTETASGISSLAKAVVAFHDQMIPANLHYKTPNSRIPALNDGSLKVVTERTRMHNQVVAVSSFGLGGACVHVILDSGNQPKSNTSDCDMIQNERRLLLYCGRTKEAVDYVLTHMQNNAGNFDLHYILNETANCPTTNCPFRGYVILNSEDNVREIQKCTSDKRPIWYVFSGMGSQWPGMARRMMAIPKFRQTIQYCDNILQLHGVSLMDIIMKGDENTYDRVLHSFVAIASIQVALVDLLVAMGIQPDGIVGHSVGELGCGYADGSLTAEETVLAAYWRGRCIQESNLPPGGMAAVGLTWAEAKKQCPGRVVPACHNSEKTVTISGPKEEVADFVRELKEKGVFAREVNSAGVAFHSPAMKEVAPAFLNELKKVIKPKKRSKRWISSSIPESRWSCDLAQHSSAEYHANNFQSPVLFQEAIQHIPDGAVVIEIAPHCLLQAVLKRSLGSNCSMIGLMKRGDPDNVRVFYSNLGKCYMNGVRLNPLGLITPYSFPVPRGTPMCSSLVKWDHSQTWPLSKLGDFISGGSGKQADSQFEVDVSPQSKDHYLVGHRIDGRVLYPAVWVRCTGMEGPSQYDRTDV</sequence>
<dbReference type="InterPro" id="IPR032821">
    <property type="entry name" value="PKS_assoc"/>
</dbReference>